<proteinExistence type="predicted"/>
<evidence type="ECO:0000256" key="5">
    <source>
        <dbReference type="ARBA" id="ARBA00023242"/>
    </source>
</evidence>
<reference evidence="9" key="1">
    <citation type="journal article" date="2017" name="Front. Plant Sci.">
        <title>Climate Clever Clovers: New Paradigm to Reduce the Environmental Footprint of Ruminants by Breeding Low Methanogenic Forages Utilizing Haplotype Variation.</title>
        <authorList>
            <person name="Kaur P."/>
            <person name="Appels R."/>
            <person name="Bayer P.E."/>
            <person name="Keeble-Gagnere G."/>
            <person name="Wang J."/>
            <person name="Hirakawa H."/>
            <person name="Shirasawa K."/>
            <person name="Vercoe P."/>
            <person name="Stefanova K."/>
            <person name="Durmic Z."/>
            <person name="Nichols P."/>
            <person name="Revell C."/>
            <person name="Isobe S.N."/>
            <person name="Edwards D."/>
            <person name="Erskine W."/>
        </authorList>
    </citation>
    <scope>NUCLEOTIDE SEQUENCE [LARGE SCALE GENOMIC DNA]</scope>
    <source>
        <strain evidence="9">cv. Daliak</strain>
    </source>
</reference>
<protein>
    <recommendedName>
        <fullName evidence="7">WRKY domain-containing protein</fullName>
    </recommendedName>
</protein>
<dbReference type="AlphaFoldDB" id="A0A2Z6MEP1"/>
<sequence length="340" mass="37477">MDKGWGLALDTSSSSSPIPISSLNSFSRHNNTNDNNNRMFPILGFPVNLTRNTDDGGDRKITSEVDFFSDRNKPSSSASLDLQQHLKSNITGLQLANTGSDQSVVDDGVSSDAENKRAKTTELAQLQVELQRMNSENKKLKEMLNHVTGNYTALQMQLVALMQKNHHTENEVVNAKAEEKNQGVGGGMVPRQFLAITNGTTEVDDQVSNSSSDERTRSNTPMNNQIEGGNRDHIRNNNGKIGREDSPESESQGWGPNKAQKILNSSNVNDQANTEATMRKARVSVRARSEASMISDGCQWRKYGQKMAKGNPCPRAYYRCTMAVGCPVRKQVSFLSYSIT</sequence>
<evidence type="ECO:0000256" key="3">
    <source>
        <dbReference type="ARBA" id="ARBA00023125"/>
    </source>
</evidence>
<feature type="compositionally biased region" description="Polar residues" evidence="6">
    <location>
        <begin position="197"/>
        <end position="211"/>
    </location>
</feature>
<dbReference type="GO" id="GO:0003700">
    <property type="term" value="F:DNA-binding transcription factor activity"/>
    <property type="evidence" value="ECO:0007669"/>
    <property type="project" value="InterPro"/>
</dbReference>
<dbReference type="GO" id="GO:0043565">
    <property type="term" value="F:sequence-specific DNA binding"/>
    <property type="evidence" value="ECO:0007669"/>
    <property type="project" value="InterPro"/>
</dbReference>
<feature type="region of interest" description="Disordered" evidence="6">
    <location>
        <begin position="1"/>
        <end position="22"/>
    </location>
</feature>
<dbReference type="PANTHER" id="PTHR31429">
    <property type="entry name" value="WRKY TRANSCRIPTION FACTOR 36-RELATED"/>
    <property type="match status" value="1"/>
</dbReference>
<keyword evidence="2" id="KW-0805">Transcription regulation</keyword>
<feature type="compositionally biased region" description="Polar residues" evidence="6">
    <location>
        <begin position="218"/>
        <end position="227"/>
    </location>
</feature>
<feature type="domain" description="WRKY" evidence="7">
    <location>
        <begin position="289"/>
        <end position="340"/>
    </location>
</feature>
<evidence type="ECO:0000259" key="7">
    <source>
        <dbReference type="PROSITE" id="PS50811"/>
    </source>
</evidence>
<dbReference type="Gene3D" id="2.20.25.80">
    <property type="entry name" value="WRKY domain"/>
    <property type="match status" value="1"/>
</dbReference>
<dbReference type="SUPFAM" id="SSF118290">
    <property type="entry name" value="WRKY DNA-binding domain"/>
    <property type="match status" value="1"/>
</dbReference>
<evidence type="ECO:0000256" key="4">
    <source>
        <dbReference type="ARBA" id="ARBA00023163"/>
    </source>
</evidence>
<evidence type="ECO:0000313" key="9">
    <source>
        <dbReference type="Proteomes" id="UP000242715"/>
    </source>
</evidence>
<dbReference type="Pfam" id="PF03106">
    <property type="entry name" value="WRKY"/>
    <property type="match status" value="1"/>
</dbReference>
<keyword evidence="9" id="KW-1185">Reference proteome</keyword>
<keyword evidence="5" id="KW-0539">Nucleus</keyword>
<dbReference type="InterPro" id="IPR036576">
    <property type="entry name" value="WRKY_dom_sf"/>
</dbReference>
<dbReference type="SMART" id="SM00774">
    <property type="entry name" value="WRKY"/>
    <property type="match status" value="1"/>
</dbReference>
<evidence type="ECO:0000256" key="6">
    <source>
        <dbReference type="SAM" id="MobiDB-lite"/>
    </source>
</evidence>
<feature type="compositionally biased region" description="Polar residues" evidence="6">
    <location>
        <begin position="262"/>
        <end position="276"/>
    </location>
</feature>
<gene>
    <name evidence="8" type="ORF">TSUD_380140</name>
</gene>
<dbReference type="InterPro" id="IPR044810">
    <property type="entry name" value="WRKY_plant"/>
</dbReference>
<evidence type="ECO:0000313" key="8">
    <source>
        <dbReference type="EMBL" id="GAU23852.1"/>
    </source>
</evidence>
<feature type="region of interest" description="Disordered" evidence="6">
    <location>
        <begin position="99"/>
        <end position="118"/>
    </location>
</feature>
<organism evidence="8 9">
    <name type="scientific">Trifolium subterraneum</name>
    <name type="common">Subterranean clover</name>
    <dbReference type="NCBI Taxonomy" id="3900"/>
    <lineage>
        <taxon>Eukaryota</taxon>
        <taxon>Viridiplantae</taxon>
        <taxon>Streptophyta</taxon>
        <taxon>Embryophyta</taxon>
        <taxon>Tracheophyta</taxon>
        <taxon>Spermatophyta</taxon>
        <taxon>Magnoliopsida</taxon>
        <taxon>eudicotyledons</taxon>
        <taxon>Gunneridae</taxon>
        <taxon>Pentapetalae</taxon>
        <taxon>rosids</taxon>
        <taxon>fabids</taxon>
        <taxon>Fabales</taxon>
        <taxon>Fabaceae</taxon>
        <taxon>Papilionoideae</taxon>
        <taxon>50 kb inversion clade</taxon>
        <taxon>NPAAA clade</taxon>
        <taxon>Hologalegina</taxon>
        <taxon>IRL clade</taxon>
        <taxon>Trifolieae</taxon>
        <taxon>Trifolium</taxon>
    </lineage>
</organism>
<keyword evidence="4" id="KW-0804">Transcription</keyword>
<feature type="compositionally biased region" description="Low complexity" evidence="6">
    <location>
        <begin position="99"/>
        <end position="112"/>
    </location>
</feature>
<dbReference type="GO" id="GO:0005634">
    <property type="term" value="C:nucleus"/>
    <property type="evidence" value="ECO:0007669"/>
    <property type="project" value="UniProtKB-SubCell"/>
</dbReference>
<dbReference type="Proteomes" id="UP000242715">
    <property type="component" value="Unassembled WGS sequence"/>
</dbReference>
<accession>A0A2Z6MEP1</accession>
<dbReference type="PROSITE" id="PS50811">
    <property type="entry name" value="WRKY"/>
    <property type="match status" value="1"/>
</dbReference>
<keyword evidence="3" id="KW-0238">DNA-binding</keyword>
<feature type="region of interest" description="Disordered" evidence="6">
    <location>
        <begin position="197"/>
        <end position="284"/>
    </location>
</feature>
<dbReference type="EMBL" id="DF973278">
    <property type="protein sequence ID" value="GAU23852.1"/>
    <property type="molecule type" value="Genomic_DNA"/>
</dbReference>
<dbReference type="PANTHER" id="PTHR31429:SF106">
    <property type="entry name" value="WRKY TRANSCRIPTION FACTOR 31-RELATED"/>
    <property type="match status" value="1"/>
</dbReference>
<dbReference type="OrthoDB" id="2020995at2759"/>
<feature type="compositionally biased region" description="Basic and acidic residues" evidence="6">
    <location>
        <begin position="229"/>
        <end position="246"/>
    </location>
</feature>
<feature type="compositionally biased region" description="Low complexity" evidence="6">
    <location>
        <begin position="12"/>
        <end position="22"/>
    </location>
</feature>
<evidence type="ECO:0000256" key="1">
    <source>
        <dbReference type="ARBA" id="ARBA00004123"/>
    </source>
</evidence>
<evidence type="ECO:0000256" key="2">
    <source>
        <dbReference type="ARBA" id="ARBA00023015"/>
    </source>
</evidence>
<dbReference type="InterPro" id="IPR003657">
    <property type="entry name" value="WRKY_dom"/>
</dbReference>
<comment type="subcellular location">
    <subcellularLocation>
        <location evidence="1">Nucleus</location>
    </subcellularLocation>
</comment>
<name>A0A2Z6MEP1_TRISU</name>